<dbReference type="GeneID" id="85485267"/>
<keyword evidence="3" id="KW-0808">Transferase</keyword>
<evidence type="ECO:0000313" key="3">
    <source>
        <dbReference type="EMBL" id="SFA46823.1"/>
    </source>
</evidence>
<dbReference type="PANTHER" id="PTHR18964:SF169">
    <property type="entry name" value="N-ACETYLMANNOSAMINE KINASE"/>
    <property type="match status" value="1"/>
</dbReference>
<dbReference type="Proteomes" id="UP000182054">
    <property type="component" value="Unassembled WGS sequence"/>
</dbReference>
<dbReference type="RefSeq" id="WP_082894860.1">
    <property type="nucleotide sequence ID" value="NZ_FOJN01000004.1"/>
</dbReference>
<dbReference type="GO" id="GO:0016301">
    <property type="term" value="F:kinase activity"/>
    <property type="evidence" value="ECO:0007669"/>
    <property type="project" value="UniProtKB-KW"/>
</dbReference>
<accession>A0A1I0T5C9</accession>
<comment type="similarity">
    <text evidence="1">Belongs to the ROK (NagC/XylR) family.</text>
</comment>
<dbReference type="SUPFAM" id="SSF53067">
    <property type="entry name" value="Actin-like ATPase domain"/>
    <property type="match status" value="1"/>
</dbReference>
<evidence type="ECO:0000256" key="2">
    <source>
        <dbReference type="SAM" id="MobiDB-lite"/>
    </source>
</evidence>
<evidence type="ECO:0000313" key="4">
    <source>
        <dbReference type="Proteomes" id="UP000182054"/>
    </source>
</evidence>
<feature type="region of interest" description="Disordered" evidence="2">
    <location>
        <begin position="1"/>
        <end position="20"/>
    </location>
</feature>
<evidence type="ECO:0000256" key="1">
    <source>
        <dbReference type="ARBA" id="ARBA00006479"/>
    </source>
</evidence>
<keyword evidence="3" id="KW-0418">Kinase</keyword>
<dbReference type="PROSITE" id="PS01125">
    <property type="entry name" value="ROK"/>
    <property type="match status" value="1"/>
</dbReference>
<proteinExistence type="inferred from homology"/>
<dbReference type="OrthoDB" id="8772678at2"/>
<dbReference type="AlphaFoldDB" id="A0A1I0T5C9"/>
<dbReference type="Gene3D" id="3.30.420.40">
    <property type="match status" value="2"/>
</dbReference>
<reference evidence="3 4" key="1">
    <citation type="submission" date="2016-10" db="EMBL/GenBank/DDBJ databases">
        <authorList>
            <person name="de Groot N.N."/>
        </authorList>
    </citation>
    <scope>NUCLEOTIDE SEQUENCE [LARGE SCALE GENOMIC DNA]</scope>
    <source>
        <strain evidence="3 4">DSM 44908</strain>
    </source>
</reference>
<dbReference type="PANTHER" id="PTHR18964">
    <property type="entry name" value="ROK (REPRESSOR, ORF, KINASE) FAMILY"/>
    <property type="match status" value="1"/>
</dbReference>
<gene>
    <name evidence="3" type="ORF">SAMN05444374_104111</name>
</gene>
<sequence length="321" mass="31792">MTAPRTRPTSAAGRPARGTRESRVLALDIGGTKFSAALVGDDGRPGDPVVVPTPTENVWAACEELLLTVVADADVEIDDVAAVGIASAGPVDTVAGTVSPINIAEWYDGFGIVDAVRAVFSSAAVELALDGACAALAEHRFGAARGHENVLGMVVSTGIGGGVILGGRPVSGRSGNAGHVGHIVVPGSVDPCTCGGVGCVETVASGPNAVRWARENGWAGETGKDLADSAREGDPLAVAALQRAGVALGQAISSAAALLDLDVAVVGGGFSAAGDALWNPLRETVALHARLGFLADFTVVPAELGGIGTLTGAAVLARSAG</sequence>
<dbReference type="EMBL" id="FOJN01000004">
    <property type="protein sequence ID" value="SFA46823.1"/>
    <property type="molecule type" value="Genomic_DNA"/>
</dbReference>
<protein>
    <submittedName>
        <fullName evidence="3">Glucokinase</fullName>
    </submittedName>
</protein>
<name>A0A1I0T5C9_9NOCA</name>
<organism evidence="3 4">
    <name type="scientific">Rhodococcoides kroppenstedtii</name>
    <dbReference type="NCBI Taxonomy" id="293050"/>
    <lineage>
        <taxon>Bacteria</taxon>
        <taxon>Bacillati</taxon>
        <taxon>Actinomycetota</taxon>
        <taxon>Actinomycetes</taxon>
        <taxon>Mycobacteriales</taxon>
        <taxon>Nocardiaceae</taxon>
        <taxon>Rhodococcoides</taxon>
    </lineage>
</organism>
<dbReference type="InterPro" id="IPR049874">
    <property type="entry name" value="ROK_cs"/>
</dbReference>
<dbReference type="Pfam" id="PF00480">
    <property type="entry name" value="ROK"/>
    <property type="match status" value="1"/>
</dbReference>
<dbReference type="InterPro" id="IPR043129">
    <property type="entry name" value="ATPase_NBD"/>
</dbReference>
<dbReference type="InterPro" id="IPR000600">
    <property type="entry name" value="ROK"/>
</dbReference>